<name>A0A9W6NGZ3_9PSED</name>
<evidence type="ECO:0000313" key="2">
    <source>
        <dbReference type="EMBL" id="GLK90342.1"/>
    </source>
</evidence>
<accession>A0A9W6NGZ3</accession>
<organism evidence="2 3">
    <name type="scientific">Pseudomonas turukhanskensis</name>
    <dbReference type="NCBI Taxonomy" id="1806536"/>
    <lineage>
        <taxon>Bacteria</taxon>
        <taxon>Pseudomonadati</taxon>
        <taxon>Pseudomonadota</taxon>
        <taxon>Gammaproteobacteria</taxon>
        <taxon>Pseudomonadales</taxon>
        <taxon>Pseudomonadaceae</taxon>
        <taxon>Pseudomonas</taxon>
    </lineage>
</organism>
<proteinExistence type="predicted"/>
<dbReference type="Proteomes" id="UP001143328">
    <property type="component" value="Unassembled WGS sequence"/>
</dbReference>
<dbReference type="EMBL" id="BSFN01000010">
    <property type="protein sequence ID" value="GLK90342.1"/>
    <property type="molecule type" value="Genomic_DNA"/>
</dbReference>
<protein>
    <submittedName>
        <fullName evidence="2">Uncharacterized protein</fullName>
    </submittedName>
</protein>
<dbReference type="AlphaFoldDB" id="A0A9W6NGZ3"/>
<gene>
    <name evidence="2" type="ORF">GCM10017655_34050</name>
</gene>
<reference evidence="2" key="2">
    <citation type="submission" date="2023-01" db="EMBL/GenBank/DDBJ databases">
        <authorList>
            <person name="Sun Q."/>
            <person name="Evtushenko L."/>
        </authorList>
    </citation>
    <scope>NUCLEOTIDE SEQUENCE</scope>
    <source>
        <strain evidence="2">VKM B-2935</strain>
    </source>
</reference>
<evidence type="ECO:0000313" key="3">
    <source>
        <dbReference type="Proteomes" id="UP001143328"/>
    </source>
</evidence>
<evidence type="ECO:0000256" key="1">
    <source>
        <dbReference type="SAM" id="MobiDB-lite"/>
    </source>
</evidence>
<feature type="compositionally biased region" description="Basic and acidic residues" evidence="1">
    <location>
        <begin position="49"/>
        <end position="74"/>
    </location>
</feature>
<feature type="region of interest" description="Disordered" evidence="1">
    <location>
        <begin position="15"/>
        <end position="74"/>
    </location>
</feature>
<reference evidence="2" key="1">
    <citation type="journal article" date="2014" name="Int. J. Syst. Evol. Microbiol.">
        <title>Complete genome sequence of Corynebacterium casei LMG S-19264T (=DSM 44701T), isolated from a smear-ripened cheese.</title>
        <authorList>
            <consortium name="US DOE Joint Genome Institute (JGI-PGF)"/>
            <person name="Walter F."/>
            <person name="Albersmeier A."/>
            <person name="Kalinowski J."/>
            <person name="Ruckert C."/>
        </authorList>
    </citation>
    <scope>NUCLEOTIDE SEQUENCE</scope>
    <source>
        <strain evidence="2">VKM B-2935</strain>
    </source>
</reference>
<sequence length="74" mass="8397">MQCPLFYLPRFTVNIPIDNDPIDDAINDPGNEDPGSVWPMEPVPGRAPNPDRQEPNRHPPIDEDEPIHEQDDAE</sequence>
<keyword evidence="3" id="KW-1185">Reference proteome</keyword>
<comment type="caution">
    <text evidence="2">The sequence shown here is derived from an EMBL/GenBank/DDBJ whole genome shotgun (WGS) entry which is preliminary data.</text>
</comment>